<evidence type="ECO:0000313" key="4">
    <source>
        <dbReference type="WBParaSite" id="L893_g26414.t1"/>
    </source>
</evidence>
<keyword evidence="2" id="KW-0812">Transmembrane</keyword>
<evidence type="ECO:0000256" key="1">
    <source>
        <dbReference type="SAM" id="MobiDB-lite"/>
    </source>
</evidence>
<feature type="transmembrane region" description="Helical" evidence="2">
    <location>
        <begin position="206"/>
        <end position="227"/>
    </location>
</feature>
<keyword evidence="3" id="KW-1185">Reference proteome</keyword>
<dbReference type="WBParaSite" id="L893_g26414.t1">
    <property type="protein sequence ID" value="L893_g26414.t1"/>
    <property type="gene ID" value="L893_g26414"/>
</dbReference>
<evidence type="ECO:0000313" key="3">
    <source>
        <dbReference type="Proteomes" id="UP000095287"/>
    </source>
</evidence>
<protein>
    <submittedName>
        <fullName evidence="4">Uncharacterized protein</fullName>
    </submittedName>
</protein>
<feature type="compositionally biased region" description="Basic and acidic residues" evidence="1">
    <location>
        <begin position="81"/>
        <end position="101"/>
    </location>
</feature>
<sequence length="241" mass="27710">MLSNVSLGEEEQPKKASLDDIQDVSCYEDALDDSDEELGKDLAEVSNRIYEHRRGRTRGQDTKGRRTPIASLYIPPPRSGNNKERCSSSEHSSIERLDMRSRRPTVSNRNRESGSRRTAHSVGSSGSNEGNGARPCDDWQTVNYAFQEAASFPILYQLNQQLQYISRQLYEMETTNALQLRLMYRVVKSLLKRRKSSWIADLFKNVFPLVLFLIGWPIIVRVVFNFLKTKRSILALSFFRI</sequence>
<name>A0A1I7ZHD5_9BILA</name>
<organism evidence="3 4">
    <name type="scientific">Steinernema glaseri</name>
    <dbReference type="NCBI Taxonomy" id="37863"/>
    <lineage>
        <taxon>Eukaryota</taxon>
        <taxon>Metazoa</taxon>
        <taxon>Ecdysozoa</taxon>
        <taxon>Nematoda</taxon>
        <taxon>Chromadorea</taxon>
        <taxon>Rhabditida</taxon>
        <taxon>Tylenchina</taxon>
        <taxon>Panagrolaimomorpha</taxon>
        <taxon>Strongyloidoidea</taxon>
        <taxon>Steinernematidae</taxon>
        <taxon>Steinernema</taxon>
    </lineage>
</organism>
<feature type="compositionally biased region" description="Low complexity" evidence="1">
    <location>
        <begin position="121"/>
        <end position="132"/>
    </location>
</feature>
<accession>A0A1I7ZHD5</accession>
<keyword evidence="2" id="KW-1133">Transmembrane helix</keyword>
<feature type="region of interest" description="Disordered" evidence="1">
    <location>
        <begin position="1"/>
        <end position="134"/>
    </location>
</feature>
<proteinExistence type="predicted"/>
<evidence type="ECO:0000256" key="2">
    <source>
        <dbReference type="SAM" id="Phobius"/>
    </source>
</evidence>
<reference evidence="4" key="1">
    <citation type="submission" date="2016-11" db="UniProtKB">
        <authorList>
            <consortium name="WormBaseParasite"/>
        </authorList>
    </citation>
    <scope>IDENTIFICATION</scope>
</reference>
<dbReference type="Proteomes" id="UP000095287">
    <property type="component" value="Unplaced"/>
</dbReference>
<dbReference type="AlphaFoldDB" id="A0A1I7ZHD5"/>
<keyword evidence="2" id="KW-0472">Membrane</keyword>